<keyword evidence="3 5" id="KW-1133">Transmembrane helix</keyword>
<dbReference type="Proteomes" id="UP000095284">
    <property type="component" value="Unplaced"/>
</dbReference>
<feature type="transmembrane region" description="Helical" evidence="5">
    <location>
        <begin position="50"/>
        <end position="67"/>
    </location>
</feature>
<evidence type="ECO:0000256" key="2">
    <source>
        <dbReference type="ARBA" id="ARBA00022692"/>
    </source>
</evidence>
<evidence type="ECO:0000256" key="3">
    <source>
        <dbReference type="ARBA" id="ARBA00022989"/>
    </source>
</evidence>
<keyword evidence="2 5" id="KW-0812">Transmembrane</keyword>
<proteinExistence type="predicted"/>
<evidence type="ECO:0000256" key="1">
    <source>
        <dbReference type="ARBA" id="ARBA00004141"/>
    </source>
</evidence>
<dbReference type="InterPro" id="IPR003689">
    <property type="entry name" value="ZIP"/>
</dbReference>
<evidence type="ECO:0000313" key="6">
    <source>
        <dbReference type="Proteomes" id="UP000095284"/>
    </source>
</evidence>
<protein>
    <submittedName>
        <fullName evidence="7">Zinc/iron permease</fullName>
    </submittedName>
</protein>
<reference evidence="7" key="1">
    <citation type="submission" date="2016-11" db="UniProtKB">
        <authorList>
            <consortium name="WormBaseParasite"/>
        </authorList>
    </citation>
    <scope>IDENTIFICATION</scope>
</reference>
<organism evidence="6 7">
    <name type="scientific">Bursaphelenchus xylophilus</name>
    <name type="common">Pinewood nematode worm</name>
    <name type="synonym">Aphelenchoides xylophilus</name>
    <dbReference type="NCBI Taxonomy" id="6326"/>
    <lineage>
        <taxon>Eukaryota</taxon>
        <taxon>Metazoa</taxon>
        <taxon>Ecdysozoa</taxon>
        <taxon>Nematoda</taxon>
        <taxon>Chromadorea</taxon>
        <taxon>Rhabditida</taxon>
        <taxon>Tylenchina</taxon>
        <taxon>Tylenchomorpha</taxon>
        <taxon>Aphelenchoidea</taxon>
        <taxon>Aphelenchoididae</taxon>
        <taxon>Bursaphelenchus</taxon>
    </lineage>
</organism>
<evidence type="ECO:0000256" key="4">
    <source>
        <dbReference type="ARBA" id="ARBA00023136"/>
    </source>
</evidence>
<name>A0A1I7RZX4_BURXY</name>
<dbReference type="WBParaSite" id="BXY_0629700.1">
    <property type="protein sequence ID" value="BXY_0629700.1"/>
    <property type="gene ID" value="BXY_0629700"/>
</dbReference>
<evidence type="ECO:0000313" key="7">
    <source>
        <dbReference type="WBParaSite" id="BXY_0629700.1"/>
    </source>
</evidence>
<sequence length="68" mass="7769">MCVRQSAINELFKEQITFILISLSIGTFLYIAFFEMLAPEKLNETHGSPKFLATFCGFVIIAVIIYFE</sequence>
<feature type="transmembrane region" description="Helical" evidence="5">
    <location>
        <begin position="16"/>
        <end position="38"/>
    </location>
</feature>
<comment type="subcellular location">
    <subcellularLocation>
        <location evidence="1">Membrane</location>
        <topology evidence="1">Multi-pass membrane protein</topology>
    </subcellularLocation>
</comment>
<dbReference type="AlphaFoldDB" id="A0A1I7RZX4"/>
<accession>A0A1I7RZX4</accession>
<dbReference type="GO" id="GO:0016020">
    <property type="term" value="C:membrane"/>
    <property type="evidence" value="ECO:0007669"/>
    <property type="project" value="UniProtKB-SubCell"/>
</dbReference>
<dbReference type="Pfam" id="PF02535">
    <property type="entry name" value="Zip"/>
    <property type="match status" value="1"/>
</dbReference>
<keyword evidence="4 5" id="KW-0472">Membrane</keyword>
<dbReference type="GO" id="GO:0046873">
    <property type="term" value="F:metal ion transmembrane transporter activity"/>
    <property type="evidence" value="ECO:0007669"/>
    <property type="project" value="InterPro"/>
</dbReference>
<evidence type="ECO:0000256" key="5">
    <source>
        <dbReference type="SAM" id="Phobius"/>
    </source>
</evidence>